<evidence type="ECO:0000313" key="1">
    <source>
        <dbReference type="EMBL" id="GAH90014.1"/>
    </source>
</evidence>
<organism evidence="1">
    <name type="scientific">marine sediment metagenome</name>
    <dbReference type="NCBI Taxonomy" id="412755"/>
    <lineage>
        <taxon>unclassified sequences</taxon>
        <taxon>metagenomes</taxon>
        <taxon>ecological metagenomes</taxon>
    </lineage>
</organism>
<dbReference type="EMBL" id="BARV01002125">
    <property type="protein sequence ID" value="GAH90014.1"/>
    <property type="molecule type" value="Genomic_DNA"/>
</dbReference>
<dbReference type="AlphaFoldDB" id="X1KIQ1"/>
<comment type="caution">
    <text evidence="1">The sequence shown here is derived from an EMBL/GenBank/DDBJ whole genome shotgun (WGS) entry which is preliminary data.</text>
</comment>
<name>X1KIQ1_9ZZZZ</name>
<protein>
    <submittedName>
        <fullName evidence="1">Uncharacterized protein</fullName>
    </submittedName>
</protein>
<gene>
    <name evidence="1" type="ORF">S06H3_05669</name>
</gene>
<accession>X1KIQ1</accession>
<proteinExistence type="predicted"/>
<reference evidence="1" key="1">
    <citation type="journal article" date="2014" name="Front. Microbiol.">
        <title>High frequency of phylogenetically diverse reductive dehalogenase-homologous genes in deep subseafloor sedimentary metagenomes.</title>
        <authorList>
            <person name="Kawai M."/>
            <person name="Futagami T."/>
            <person name="Toyoda A."/>
            <person name="Takaki Y."/>
            <person name="Nishi S."/>
            <person name="Hori S."/>
            <person name="Arai W."/>
            <person name="Tsubouchi T."/>
            <person name="Morono Y."/>
            <person name="Uchiyama I."/>
            <person name="Ito T."/>
            <person name="Fujiyama A."/>
            <person name="Inagaki F."/>
            <person name="Takami H."/>
        </authorList>
    </citation>
    <scope>NUCLEOTIDE SEQUENCE</scope>
    <source>
        <strain evidence="1">Expedition CK06-06</strain>
    </source>
</reference>
<dbReference type="Gene3D" id="3.30.420.40">
    <property type="match status" value="1"/>
</dbReference>
<sequence>MGLPVEKWNPLEDIEFNPSKLGSGFTESKGYLLAIAMGLGLREKQE</sequence>